<feature type="compositionally biased region" description="Gly residues" evidence="5">
    <location>
        <begin position="1495"/>
        <end position="1512"/>
    </location>
</feature>
<dbReference type="InterPro" id="IPR002523">
    <property type="entry name" value="MgTranspt_CorA/ZnTranspt_ZntB"/>
</dbReference>
<evidence type="ECO:0000256" key="3">
    <source>
        <dbReference type="ARBA" id="ARBA00022989"/>
    </source>
</evidence>
<dbReference type="Pfam" id="PF01544">
    <property type="entry name" value="CorA"/>
    <property type="match status" value="1"/>
</dbReference>
<evidence type="ECO:0000313" key="8">
    <source>
        <dbReference type="Proteomes" id="UP001172155"/>
    </source>
</evidence>
<dbReference type="Gene3D" id="1.25.40.20">
    <property type="entry name" value="Ankyrin repeat-containing domain"/>
    <property type="match status" value="1"/>
</dbReference>
<evidence type="ECO:0000256" key="4">
    <source>
        <dbReference type="ARBA" id="ARBA00023136"/>
    </source>
</evidence>
<proteinExistence type="predicted"/>
<comment type="caution">
    <text evidence="7">The sequence shown here is derived from an EMBL/GenBank/DDBJ whole genome shotgun (WGS) entry which is preliminary data.</text>
</comment>
<reference evidence="7" key="1">
    <citation type="submission" date="2023-06" db="EMBL/GenBank/DDBJ databases">
        <title>Genome-scale phylogeny and comparative genomics of the fungal order Sordariales.</title>
        <authorList>
            <consortium name="Lawrence Berkeley National Laboratory"/>
            <person name="Hensen N."/>
            <person name="Bonometti L."/>
            <person name="Westerberg I."/>
            <person name="Brannstrom I.O."/>
            <person name="Guillou S."/>
            <person name="Cros-Aarteil S."/>
            <person name="Calhoun S."/>
            <person name="Haridas S."/>
            <person name="Kuo A."/>
            <person name="Mondo S."/>
            <person name="Pangilinan J."/>
            <person name="Riley R."/>
            <person name="LaButti K."/>
            <person name="Andreopoulos B."/>
            <person name="Lipzen A."/>
            <person name="Chen C."/>
            <person name="Yanf M."/>
            <person name="Daum C."/>
            <person name="Ng V."/>
            <person name="Clum A."/>
            <person name="Steindorff A."/>
            <person name="Ohm R."/>
            <person name="Martin F."/>
            <person name="Silar P."/>
            <person name="Natvig D."/>
            <person name="Lalanne C."/>
            <person name="Gautier V."/>
            <person name="Ament-velasquez S.L."/>
            <person name="Kruys A."/>
            <person name="Hutchinson M.I."/>
            <person name="Powell A.J."/>
            <person name="Barry K."/>
            <person name="Miller A.N."/>
            <person name="Grigoriev I.V."/>
            <person name="Debuchy R."/>
            <person name="Gladieux P."/>
            <person name="Thoren M.H."/>
            <person name="Johannesson H."/>
        </authorList>
    </citation>
    <scope>NUCLEOTIDE SEQUENCE</scope>
    <source>
        <strain evidence="7">SMH3187-1</strain>
    </source>
</reference>
<keyword evidence="3 6" id="KW-1133">Transmembrane helix</keyword>
<dbReference type="Proteomes" id="UP001172155">
    <property type="component" value="Unassembled WGS sequence"/>
</dbReference>
<gene>
    <name evidence="7" type="ORF">B0T18DRAFT_389676</name>
</gene>
<feature type="compositionally biased region" description="Polar residues" evidence="5">
    <location>
        <begin position="870"/>
        <end position="879"/>
    </location>
</feature>
<dbReference type="SUPFAM" id="SSF144083">
    <property type="entry name" value="Magnesium transport protein CorA, transmembrane region"/>
    <property type="match status" value="1"/>
</dbReference>
<evidence type="ECO:0000256" key="6">
    <source>
        <dbReference type="SAM" id="Phobius"/>
    </source>
</evidence>
<keyword evidence="8" id="KW-1185">Reference proteome</keyword>
<feature type="compositionally biased region" description="Basic and acidic residues" evidence="5">
    <location>
        <begin position="1447"/>
        <end position="1463"/>
    </location>
</feature>
<dbReference type="EMBL" id="JAUKUD010000003">
    <property type="protein sequence ID" value="KAK0750216.1"/>
    <property type="molecule type" value="Genomic_DNA"/>
</dbReference>
<dbReference type="InterPro" id="IPR045863">
    <property type="entry name" value="CorA_TM1_TM2"/>
</dbReference>
<dbReference type="Gene3D" id="1.20.58.340">
    <property type="entry name" value="Magnesium transport protein CorA, transmembrane region"/>
    <property type="match status" value="1"/>
</dbReference>
<name>A0AA40F396_9PEZI</name>
<accession>A0AA40F396</accession>
<organism evidence="7 8">
    <name type="scientific">Schizothecium vesticola</name>
    <dbReference type="NCBI Taxonomy" id="314040"/>
    <lineage>
        <taxon>Eukaryota</taxon>
        <taxon>Fungi</taxon>
        <taxon>Dikarya</taxon>
        <taxon>Ascomycota</taxon>
        <taxon>Pezizomycotina</taxon>
        <taxon>Sordariomycetes</taxon>
        <taxon>Sordariomycetidae</taxon>
        <taxon>Sordariales</taxon>
        <taxon>Schizotheciaceae</taxon>
        <taxon>Schizothecium</taxon>
    </lineage>
</organism>
<feature type="compositionally biased region" description="Basic and acidic residues" evidence="5">
    <location>
        <begin position="1113"/>
        <end position="1127"/>
    </location>
</feature>
<feature type="transmembrane region" description="Helical" evidence="6">
    <location>
        <begin position="1257"/>
        <end position="1283"/>
    </location>
</feature>
<dbReference type="InterPro" id="IPR036770">
    <property type="entry name" value="Ankyrin_rpt-contain_sf"/>
</dbReference>
<evidence type="ECO:0008006" key="9">
    <source>
        <dbReference type="Google" id="ProtNLM"/>
    </source>
</evidence>
<keyword evidence="2 6" id="KW-0812">Transmembrane</keyword>
<keyword evidence="4 6" id="KW-0472">Membrane</keyword>
<sequence length="1566" mass="175401">MGEPPPTQEAPASGVDMKAVPEQDGQPPPPVVDSTNPLTTSPVATIVEEESAKAPPNDDKSGFLSTSLASISRLARRSSTSAPPETPTLVVTEGRHTTDENGMHVPVEVPAKLLQSPFDVQIFRADETSTPSVDIVAVHDLGETATDAWIDEITATLAWSSKEMPERGKSAATGDIVQTTMMSPPPAPAPASVVIFDSKGKNADSKIIVESGPKSPRVSECDTNRTKLLRKARKETASQMRSTEGSVQSSLELERYPPKEVNWIRDLLCHDIPRSRILAFCYREPDTDKKPFTWTEYVDRMAEGLLSHIQQARTDPSENRVPVVFIGYGFGGVIIQRAVELVLSGWRVPMAGENPTAMEPADQAKHAVPEKVSSTENGTSETKDKVPIRAHDIYQILLLDTPFPDSEDGLFPANTNVRMCSIIEDIEDGEKGSSILNDVWEGFVKANYQAPGGKAIDVTWLHSQAKGRQMDANAPELVSDKLAVSKKVKITLTSVSTFKHRRLARIPDAQDYIYEAIRSRIQSTLLFQGIYLRNPDIVTTILERKDLKIIKDLKGNLTPLHAAAQMDPPVDEIVTQLVNHMQEDILKPDDMGQIPLHHALYTAWMSEPPWEDRPEFANAICYLMRNMQRLDFDIKDKNQNSPWDLLRCKTAAEPDCLCDSDECAADWIRELRDTLEPIGGPACEDKLEGQAELSPPVPGTAQHRACVTTDGTVGEFYHAPNEKTRQLQERINLKTPSIYKMMYDPQQGCARILSRSRRKEASQEFKCRWIHIPANNEQWVSVPHDVQSAPDGSHMPTIVEEFPETSNLEKGAASPSPSASKMLWGQPAAAKQMPILAYESHEEWQYSARCIRYESELRRSGLALSEQERPTSSASSQTDNPRDSMLIRGYLYPDEGIKPLHSRRTLDQYSYYMLKSTERRDKDQVVYRWAKRQTPPKPPKDACTPILMVDQLWLWVLPDGTVITSVPNTHKPSERYNIRKLLSEEIETNKKRRAIQAPENLVSAVLKICLSIMTREGPGGVKLQECFQSSINTIAEDQAVAMESFLETVDRLAAAKDPFKLTADIDSFSKVSDETRQLVEVVDIQDELDIIKSVLTTQKKVLEQLKGVVSIPDRPHSNADNPREPKPPRPAVEASAPGKTPGNTAFKSARAVDQALRIVKDNIARVEEMTNSAKRIPDGLKQLLEFKQQQASGWEARYAKKLSEQGKRQNTIMLVFTIVTIIFLPMSFIASFLAIGIKEFPKGEGSDETDWPLSTVASYLSFLVGISIGVSAFILVGVTFWFLRIAYRRKKRLNRPPPPLSSGPAEDSDLEKGHETKAERRRAQRDRAEMESLRADAYLTQAREGTEHSESENAGDDDREYSHLFGRWDWHSHIPGIRRLWEWKLYKVRRETGHRMRRNQERYEWDYPLSRWRHRLASAVRGRKKWRLSRRREEKEKTDLDSDCGSEDERAKNNELGAEHHGRVEGRKRWAGEVLEKVVGWVGLEWDNSSSSSGSGSGGSSIASGGGSGVSNGDGEDGQARWARVRERARSIGLVGRIPSGFRRRERTADEEMGVVRMVSGEFAHG</sequence>
<evidence type="ECO:0000256" key="2">
    <source>
        <dbReference type="ARBA" id="ARBA00022692"/>
    </source>
</evidence>
<feature type="compositionally biased region" description="Polar residues" evidence="5">
    <location>
        <begin position="33"/>
        <end position="43"/>
    </location>
</feature>
<feature type="region of interest" description="Disordered" evidence="5">
    <location>
        <begin position="1489"/>
        <end position="1523"/>
    </location>
</feature>
<feature type="region of interest" description="Disordered" evidence="5">
    <location>
        <begin position="1"/>
        <end position="65"/>
    </location>
</feature>
<feature type="transmembrane region" description="Helical" evidence="6">
    <location>
        <begin position="1211"/>
        <end position="1237"/>
    </location>
</feature>
<dbReference type="PANTHER" id="PTHR47685:SF1">
    <property type="entry name" value="MAGNESIUM TRANSPORT PROTEIN CORA"/>
    <property type="match status" value="1"/>
</dbReference>
<dbReference type="SUPFAM" id="SSF48403">
    <property type="entry name" value="Ankyrin repeat"/>
    <property type="match status" value="1"/>
</dbReference>
<comment type="subcellular location">
    <subcellularLocation>
        <location evidence="1">Membrane</location>
        <topology evidence="1">Multi-pass membrane protein</topology>
    </subcellularLocation>
</comment>
<feature type="region of interest" description="Disordered" evidence="5">
    <location>
        <begin position="1294"/>
        <end position="1330"/>
    </location>
</feature>
<dbReference type="PANTHER" id="PTHR47685">
    <property type="entry name" value="MAGNESIUM TRANSPORT PROTEIN CORA"/>
    <property type="match status" value="1"/>
</dbReference>
<dbReference type="InterPro" id="IPR050829">
    <property type="entry name" value="CorA_MIT"/>
</dbReference>
<feature type="region of interest" description="Disordered" evidence="5">
    <location>
        <begin position="1111"/>
        <end position="1145"/>
    </location>
</feature>
<feature type="region of interest" description="Disordered" evidence="5">
    <location>
        <begin position="1437"/>
        <end position="1463"/>
    </location>
</feature>
<evidence type="ECO:0000313" key="7">
    <source>
        <dbReference type="EMBL" id="KAK0750216.1"/>
    </source>
</evidence>
<dbReference type="GO" id="GO:0016020">
    <property type="term" value="C:membrane"/>
    <property type="evidence" value="ECO:0007669"/>
    <property type="project" value="UniProtKB-SubCell"/>
</dbReference>
<feature type="compositionally biased region" description="Basic and acidic residues" evidence="5">
    <location>
        <begin position="50"/>
        <end position="61"/>
    </location>
</feature>
<evidence type="ECO:0000256" key="1">
    <source>
        <dbReference type="ARBA" id="ARBA00004141"/>
    </source>
</evidence>
<feature type="region of interest" description="Disordered" evidence="5">
    <location>
        <begin position="355"/>
        <end position="383"/>
    </location>
</feature>
<dbReference type="GO" id="GO:0046873">
    <property type="term" value="F:metal ion transmembrane transporter activity"/>
    <property type="evidence" value="ECO:0007669"/>
    <property type="project" value="InterPro"/>
</dbReference>
<protein>
    <recommendedName>
        <fullName evidence="9">Ankyrin repeat protein</fullName>
    </recommendedName>
</protein>
<evidence type="ECO:0000256" key="5">
    <source>
        <dbReference type="SAM" id="MobiDB-lite"/>
    </source>
</evidence>
<feature type="region of interest" description="Disordered" evidence="5">
    <location>
        <begin position="862"/>
        <end position="884"/>
    </location>
</feature>